<evidence type="ECO:0000256" key="7">
    <source>
        <dbReference type="ARBA" id="ARBA00022927"/>
    </source>
</evidence>
<evidence type="ECO:0000256" key="4">
    <source>
        <dbReference type="ARBA" id="ARBA00022448"/>
    </source>
</evidence>
<dbReference type="SUPFAM" id="SSF48464">
    <property type="entry name" value="ENTH/VHS domain"/>
    <property type="match status" value="1"/>
</dbReference>
<feature type="transmembrane region" description="Helical" evidence="11">
    <location>
        <begin position="636"/>
        <end position="656"/>
    </location>
</feature>
<keyword evidence="6" id="KW-0832">Ubl conjugation</keyword>
<evidence type="ECO:0000256" key="5">
    <source>
        <dbReference type="ARBA" id="ARBA00022753"/>
    </source>
</evidence>
<keyword evidence="4" id="KW-0813">Transport</keyword>
<feature type="domain" description="GAT" evidence="14">
    <location>
        <begin position="168"/>
        <end position="296"/>
    </location>
</feature>
<dbReference type="SMART" id="SM00809">
    <property type="entry name" value="Alpha_adaptinC2"/>
    <property type="match status" value="1"/>
</dbReference>
<evidence type="ECO:0000256" key="6">
    <source>
        <dbReference type="ARBA" id="ARBA00022843"/>
    </source>
</evidence>
<dbReference type="InterPro" id="IPR013041">
    <property type="entry name" value="Clathrin_app_Ig-like_sf"/>
</dbReference>
<evidence type="ECO:0000256" key="2">
    <source>
        <dbReference type="ARBA" id="ARBA00004220"/>
    </source>
</evidence>
<feature type="domain" description="VHS" evidence="12">
    <location>
        <begin position="11"/>
        <end position="142"/>
    </location>
</feature>
<dbReference type="InterPro" id="IPR027422">
    <property type="entry name" value="GGA1-3"/>
</dbReference>
<feature type="domain" description="GAE" evidence="13">
    <location>
        <begin position="500"/>
        <end position="620"/>
    </location>
</feature>
<sequence>MSVLENLINQAVAPSNQQYNSDTFKVITELINKDQSGALVALRLLAHKLQSPQEREALSALACLEALANKCDPSFRSELGKFKFLNEIIKVLSPKYLGEQSTPSVKQKCAKLLYEWHREYGHIEPKFTEAYNMLCKQGLINPEIIHQNGTGSAPSGFAVERQPNIFDRSQESQKLAKLLRSRNPADVAEANRLIKKIVEEDQVRTEKVIKRSTEMETLKNNTLLLQEMISNFEKGGASEAEHDLMNELAQNIRTARPVLYTFSLTHDENDIDTLTEIARICDHASSALDLYELRVKNHVPCAGSTALLDEPLKDDRIAQPSGDLLSHDLMVLGLDGEESSSSNVPSKNGPELLTFSDTPKKTSTSKYDELEDIFASITSTGPTSPPTLSSTSNVVAVNPFLGPKSPSISARHPTSSSSSRPHSTQSDSPKTQMFDDLDALGRQMLGLPTLIPCQTDTSTAPTPVPLSVPSTDSTIDPAVWSALDVPLSSIQPHPSITKPRVIYPSESNDGSDVQLALHYTSNEPAPNVRVFVATVTSRSPLSVTDLHIRFGVNKPMSLRQLTASGHSLAAYSPFLPAGAINQVVLVYDPTRAPTIVMKFQVSFMLDNEAVLESGKIDSLCESCPYFSPSFICTFCGLWIVWLCFFPIDFGYLFLFFSKVSSDSFVIKTPMYPCFLFLRPCSVPRPHLIDISAPR</sequence>
<name>A0A075AFE3_OPIVI</name>
<dbReference type="Gene3D" id="1.20.58.160">
    <property type="match status" value="1"/>
</dbReference>
<dbReference type="CTD" id="20319537"/>
<keyword evidence="9 11" id="KW-0472">Membrane</keyword>
<dbReference type="InterPro" id="IPR008152">
    <property type="entry name" value="Clathrin_a/b/g-adaptin_app_Ig"/>
</dbReference>
<dbReference type="InterPro" id="IPR008153">
    <property type="entry name" value="GAE_dom"/>
</dbReference>
<dbReference type="Gene3D" id="1.20.5.170">
    <property type="match status" value="1"/>
</dbReference>
<keyword evidence="8" id="KW-0333">Golgi apparatus</keyword>
<comment type="subcellular location">
    <subcellularLocation>
        <location evidence="2">Early endosome membrane</location>
        <topology evidence="2">Peripheral membrane protein</topology>
    </subcellularLocation>
    <subcellularLocation>
        <location evidence="1">Golgi apparatus</location>
        <location evidence="1">trans-Golgi network membrane</location>
        <topology evidence="1">Peripheral membrane protein</topology>
    </subcellularLocation>
</comment>
<keyword evidence="5" id="KW-0967">Endosome</keyword>
<dbReference type="InterPro" id="IPR002014">
    <property type="entry name" value="VHS_dom"/>
</dbReference>
<gene>
    <name evidence="15" type="ORF">T265_05355</name>
</gene>
<dbReference type="Gene3D" id="2.60.40.1230">
    <property type="match status" value="1"/>
</dbReference>
<dbReference type="GO" id="GO:0043130">
    <property type="term" value="F:ubiquitin binding"/>
    <property type="evidence" value="ECO:0007669"/>
    <property type="project" value="InterPro"/>
</dbReference>
<dbReference type="InterPro" id="IPR038425">
    <property type="entry name" value="GAT_sf"/>
</dbReference>
<feature type="region of interest" description="Disordered" evidence="10">
    <location>
        <begin position="336"/>
        <end position="363"/>
    </location>
</feature>
<dbReference type="AlphaFoldDB" id="A0A075AFE3"/>
<dbReference type="PROSITE" id="PS50180">
    <property type="entry name" value="GAE"/>
    <property type="match status" value="1"/>
</dbReference>
<dbReference type="SUPFAM" id="SSF49348">
    <property type="entry name" value="Clathrin adaptor appendage domain"/>
    <property type="match status" value="1"/>
</dbReference>
<dbReference type="SUPFAM" id="SSF89009">
    <property type="entry name" value="GAT-like domain"/>
    <property type="match status" value="1"/>
</dbReference>
<reference evidence="15 16" key="1">
    <citation type="submission" date="2013-11" db="EMBL/GenBank/DDBJ databases">
        <title>Opisthorchis viverrini - life in the bile duct.</title>
        <authorList>
            <person name="Young N.D."/>
            <person name="Nagarajan N."/>
            <person name="Lin S.J."/>
            <person name="Korhonen P.K."/>
            <person name="Jex A.R."/>
            <person name="Hall R.S."/>
            <person name="Safavi-Hemami H."/>
            <person name="Kaewkong W."/>
            <person name="Bertrand D."/>
            <person name="Gao S."/>
            <person name="Seet Q."/>
            <person name="Wongkham S."/>
            <person name="Teh B.T."/>
            <person name="Wongkham C."/>
            <person name="Intapan P.M."/>
            <person name="Maleewong W."/>
            <person name="Yang X."/>
            <person name="Hu M."/>
            <person name="Wang Z."/>
            <person name="Hofmann A."/>
            <person name="Sternberg P.W."/>
            <person name="Tan P."/>
            <person name="Wang J."/>
            <person name="Gasser R.B."/>
        </authorList>
    </citation>
    <scope>NUCLEOTIDE SEQUENCE [LARGE SCALE GENOMIC DNA]</scope>
</reference>
<dbReference type="Pfam" id="PF18308">
    <property type="entry name" value="GGA_N-GAT"/>
    <property type="match status" value="1"/>
</dbReference>
<dbReference type="InterPro" id="IPR041198">
    <property type="entry name" value="GGA_N-GAT"/>
</dbReference>
<dbReference type="GO" id="GO:0006893">
    <property type="term" value="P:Golgi to plasma membrane transport"/>
    <property type="evidence" value="ECO:0007669"/>
    <property type="project" value="TreeGrafter"/>
</dbReference>
<dbReference type="InterPro" id="IPR008942">
    <property type="entry name" value="ENTH_VHS"/>
</dbReference>
<comment type="similarity">
    <text evidence="3">Belongs to the GGA protein family.</text>
</comment>
<evidence type="ECO:0008006" key="17">
    <source>
        <dbReference type="Google" id="ProtNLM"/>
    </source>
</evidence>
<evidence type="ECO:0000256" key="10">
    <source>
        <dbReference type="SAM" id="MobiDB-lite"/>
    </source>
</evidence>
<evidence type="ECO:0000313" key="15">
    <source>
        <dbReference type="EMBL" id="KER27634.1"/>
    </source>
</evidence>
<feature type="compositionally biased region" description="Low complexity" evidence="10">
    <location>
        <begin position="405"/>
        <end position="429"/>
    </location>
</feature>
<dbReference type="PANTHER" id="PTHR45905">
    <property type="entry name" value="GOLGI-LOCALIZED, GAMMA-ADAPTIN EAR CONTAINING, ARF BINDING PROTEIN"/>
    <property type="match status" value="1"/>
</dbReference>
<evidence type="ECO:0000256" key="11">
    <source>
        <dbReference type="SAM" id="Phobius"/>
    </source>
</evidence>
<dbReference type="EMBL" id="KL596718">
    <property type="protein sequence ID" value="KER27634.1"/>
    <property type="molecule type" value="Genomic_DNA"/>
</dbReference>
<dbReference type="GO" id="GO:0035091">
    <property type="term" value="F:phosphatidylinositol binding"/>
    <property type="evidence" value="ECO:0007669"/>
    <property type="project" value="InterPro"/>
</dbReference>
<proteinExistence type="inferred from homology"/>
<keyword evidence="11" id="KW-0812">Transmembrane</keyword>
<evidence type="ECO:0000313" key="16">
    <source>
        <dbReference type="Proteomes" id="UP000054324"/>
    </source>
</evidence>
<dbReference type="GO" id="GO:0031267">
    <property type="term" value="F:small GTPase binding"/>
    <property type="evidence" value="ECO:0007669"/>
    <property type="project" value="InterPro"/>
</dbReference>
<organism evidence="15 16">
    <name type="scientific">Opisthorchis viverrini</name>
    <name type="common">Southeast Asian liver fluke</name>
    <dbReference type="NCBI Taxonomy" id="6198"/>
    <lineage>
        <taxon>Eukaryota</taxon>
        <taxon>Metazoa</taxon>
        <taxon>Spiralia</taxon>
        <taxon>Lophotrochozoa</taxon>
        <taxon>Platyhelminthes</taxon>
        <taxon>Trematoda</taxon>
        <taxon>Digenea</taxon>
        <taxon>Opisthorchiida</taxon>
        <taxon>Opisthorchiata</taxon>
        <taxon>Opisthorchiidae</taxon>
        <taxon>Opisthorchis</taxon>
    </lineage>
</organism>
<evidence type="ECO:0000259" key="12">
    <source>
        <dbReference type="PROSITE" id="PS50179"/>
    </source>
</evidence>
<evidence type="ECO:0000256" key="8">
    <source>
        <dbReference type="ARBA" id="ARBA00023034"/>
    </source>
</evidence>
<dbReference type="KEGG" id="ovi:T265_05355"/>
<evidence type="ECO:0000259" key="13">
    <source>
        <dbReference type="PROSITE" id="PS50180"/>
    </source>
</evidence>
<evidence type="ECO:0000259" key="14">
    <source>
        <dbReference type="PROSITE" id="PS50909"/>
    </source>
</evidence>
<dbReference type="PROSITE" id="PS50909">
    <property type="entry name" value="GAT"/>
    <property type="match status" value="1"/>
</dbReference>
<dbReference type="GO" id="GO:0034394">
    <property type="term" value="P:protein localization to cell surface"/>
    <property type="evidence" value="ECO:0007669"/>
    <property type="project" value="TreeGrafter"/>
</dbReference>
<dbReference type="PROSITE" id="PS50179">
    <property type="entry name" value="VHS"/>
    <property type="match status" value="1"/>
</dbReference>
<dbReference type="CDD" id="cd03567">
    <property type="entry name" value="VHS_GGA_metazoan"/>
    <property type="match status" value="1"/>
</dbReference>
<dbReference type="GO" id="GO:0031901">
    <property type="term" value="C:early endosome membrane"/>
    <property type="evidence" value="ECO:0007669"/>
    <property type="project" value="UniProtKB-SubCell"/>
</dbReference>
<feature type="region of interest" description="Disordered" evidence="10">
    <location>
        <begin position="404"/>
        <end position="433"/>
    </location>
</feature>
<dbReference type="RefSeq" id="XP_009168610.1">
    <property type="nucleotide sequence ID" value="XM_009170346.1"/>
</dbReference>
<dbReference type="Gene3D" id="1.25.40.90">
    <property type="match status" value="1"/>
</dbReference>
<protein>
    <recommendedName>
        <fullName evidence="17">VHS domain protein</fullName>
    </recommendedName>
</protein>
<dbReference type="SMART" id="SM00288">
    <property type="entry name" value="VHS"/>
    <property type="match status" value="1"/>
</dbReference>
<keyword evidence="11" id="KW-1133">Transmembrane helix</keyword>
<keyword evidence="16" id="KW-1185">Reference proteome</keyword>
<dbReference type="GO" id="GO:0005802">
    <property type="term" value="C:trans-Golgi network"/>
    <property type="evidence" value="ECO:0007669"/>
    <property type="project" value="InterPro"/>
</dbReference>
<dbReference type="STRING" id="6198.A0A075AFE3"/>
<accession>A0A075AFE3</accession>
<evidence type="ECO:0000256" key="1">
    <source>
        <dbReference type="ARBA" id="ARBA00004150"/>
    </source>
</evidence>
<dbReference type="Pfam" id="PF00790">
    <property type="entry name" value="VHS"/>
    <property type="match status" value="1"/>
</dbReference>
<dbReference type="Pfam" id="PF02883">
    <property type="entry name" value="Alpha_adaptinC2"/>
    <property type="match status" value="1"/>
</dbReference>
<keyword evidence="7" id="KW-0653">Protein transport</keyword>
<dbReference type="Proteomes" id="UP000054324">
    <property type="component" value="Unassembled WGS sequence"/>
</dbReference>
<dbReference type="OrthoDB" id="447025at2759"/>
<dbReference type="GeneID" id="20319537"/>
<dbReference type="PANTHER" id="PTHR45905:SF1">
    <property type="entry name" value="GOLGI-LOCALIZED, GAMMA-ADAPTIN EAR CONTAINING, ARF BINDING PROTEIN"/>
    <property type="match status" value="1"/>
</dbReference>
<evidence type="ECO:0000256" key="3">
    <source>
        <dbReference type="ARBA" id="ARBA00008099"/>
    </source>
</evidence>
<evidence type="ECO:0000256" key="9">
    <source>
        <dbReference type="ARBA" id="ARBA00023136"/>
    </source>
</evidence>
<dbReference type="InterPro" id="IPR004152">
    <property type="entry name" value="GAT_dom"/>
</dbReference>
<dbReference type="GO" id="GO:0006886">
    <property type="term" value="P:intracellular protein transport"/>
    <property type="evidence" value="ECO:0007669"/>
    <property type="project" value="InterPro"/>
</dbReference>
<dbReference type="Pfam" id="PF03127">
    <property type="entry name" value="GAT"/>
    <property type="match status" value="1"/>
</dbReference>